<dbReference type="EMBL" id="MFGB01000010">
    <property type="protein sequence ID" value="OGF27039.1"/>
    <property type="molecule type" value="Genomic_DNA"/>
</dbReference>
<dbReference type="STRING" id="1797994.A2227_04070"/>
<sequence length="93" mass="11362">MKWKMDCASCLWHKNYFGFGFCFLNRRIIDDFYKFSYRCFILPDLDYAVYLHFPWFKLALKDIVLKKDREVLIQEGFAAWQGWFIDEEPIKDG</sequence>
<name>A0A1F5SK55_9BACT</name>
<evidence type="ECO:0000313" key="2">
    <source>
        <dbReference type="Proteomes" id="UP000178367"/>
    </source>
</evidence>
<gene>
    <name evidence="1" type="ORF">A2227_04070</name>
</gene>
<evidence type="ECO:0000313" key="1">
    <source>
        <dbReference type="EMBL" id="OGF27039.1"/>
    </source>
</evidence>
<reference evidence="1 2" key="1">
    <citation type="journal article" date="2016" name="Nat. Commun.">
        <title>Thousands of microbial genomes shed light on interconnected biogeochemical processes in an aquifer system.</title>
        <authorList>
            <person name="Anantharaman K."/>
            <person name="Brown C.T."/>
            <person name="Hug L.A."/>
            <person name="Sharon I."/>
            <person name="Castelle C.J."/>
            <person name="Probst A.J."/>
            <person name="Thomas B.C."/>
            <person name="Singh A."/>
            <person name="Wilkins M.J."/>
            <person name="Karaoz U."/>
            <person name="Brodie E.L."/>
            <person name="Williams K.H."/>
            <person name="Hubbard S.S."/>
            <person name="Banfield J.F."/>
        </authorList>
    </citation>
    <scope>NUCLEOTIDE SEQUENCE [LARGE SCALE GENOMIC DNA]</scope>
</reference>
<comment type="caution">
    <text evidence="1">The sequence shown here is derived from an EMBL/GenBank/DDBJ whole genome shotgun (WGS) entry which is preliminary data.</text>
</comment>
<dbReference type="Proteomes" id="UP000178367">
    <property type="component" value="Unassembled WGS sequence"/>
</dbReference>
<proteinExistence type="predicted"/>
<dbReference type="AlphaFoldDB" id="A0A1F5SK55"/>
<accession>A0A1F5SK55</accession>
<organism evidence="1 2">
    <name type="scientific">Candidatus Falkowbacteria bacterium RIFOXYA2_FULL_47_19</name>
    <dbReference type="NCBI Taxonomy" id="1797994"/>
    <lineage>
        <taxon>Bacteria</taxon>
        <taxon>Candidatus Falkowiibacteriota</taxon>
    </lineage>
</organism>
<protein>
    <submittedName>
        <fullName evidence="1">Uncharacterized protein</fullName>
    </submittedName>
</protein>